<feature type="domain" description="NodB homology" evidence="4">
    <location>
        <begin position="177"/>
        <end position="359"/>
    </location>
</feature>
<evidence type="ECO:0000256" key="1">
    <source>
        <dbReference type="ARBA" id="ARBA00022723"/>
    </source>
</evidence>
<feature type="compositionally biased region" description="Low complexity" evidence="3">
    <location>
        <begin position="82"/>
        <end position="159"/>
    </location>
</feature>
<protein>
    <submittedName>
        <fullName evidence="5">Polysaccharide deacetylase family protein</fullName>
    </submittedName>
</protein>
<dbReference type="Proteomes" id="UP000460221">
    <property type="component" value="Unassembled WGS sequence"/>
</dbReference>
<keyword evidence="6" id="KW-1185">Reference proteome</keyword>
<dbReference type="AlphaFoldDB" id="A0A7K1FHB5"/>
<evidence type="ECO:0000313" key="6">
    <source>
        <dbReference type="Proteomes" id="UP000460221"/>
    </source>
</evidence>
<dbReference type="GO" id="GO:0016020">
    <property type="term" value="C:membrane"/>
    <property type="evidence" value="ECO:0007669"/>
    <property type="project" value="TreeGrafter"/>
</dbReference>
<evidence type="ECO:0000313" key="5">
    <source>
        <dbReference type="EMBL" id="MTD13470.1"/>
    </source>
</evidence>
<dbReference type="PROSITE" id="PS51677">
    <property type="entry name" value="NODB"/>
    <property type="match status" value="1"/>
</dbReference>
<name>A0A7K1FHB5_9ACTN</name>
<feature type="compositionally biased region" description="Polar residues" evidence="3">
    <location>
        <begin position="42"/>
        <end position="51"/>
    </location>
</feature>
<dbReference type="Pfam" id="PF01522">
    <property type="entry name" value="Polysacc_deac_1"/>
    <property type="match status" value="1"/>
</dbReference>
<dbReference type="Gene3D" id="3.20.20.370">
    <property type="entry name" value="Glycoside hydrolase/deacetylase"/>
    <property type="match status" value="1"/>
</dbReference>
<dbReference type="PANTHER" id="PTHR10587">
    <property type="entry name" value="GLYCOSYL TRANSFERASE-RELATED"/>
    <property type="match status" value="1"/>
</dbReference>
<dbReference type="SUPFAM" id="SSF88713">
    <property type="entry name" value="Glycoside hydrolase/deacetylase"/>
    <property type="match status" value="1"/>
</dbReference>
<organism evidence="5 6">
    <name type="scientific">Nakamurella alba</name>
    <dbReference type="NCBI Taxonomy" id="2665158"/>
    <lineage>
        <taxon>Bacteria</taxon>
        <taxon>Bacillati</taxon>
        <taxon>Actinomycetota</taxon>
        <taxon>Actinomycetes</taxon>
        <taxon>Nakamurellales</taxon>
        <taxon>Nakamurellaceae</taxon>
        <taxon>Nakamurella</taxon>
    </lineage>
</organism>
<feature type="compositionally biased region" description="Low complexity" evidence="3">
    <location>
        <begin position="56"/>
        <end position="73"/>
    </location>
</feature>
<keyword evidence="2" id="KW-0378">Hydrolase</keyword>
<evidence type="ECO:0000256" key="3">
    <source>
        <dbReference type="SAM" id="MobiDB-lite"/>
    </source>
</evidence>
<sequence>MRRTSVVLAVLAAVTAVVLGSTVTVLAVGRTADAPIVLPQVLDSTPGSSTEAGAGTDQPSSSDPAAPTSSVVVTVPALTIGTVPTETDTETSTPVTPSTSAPTATPPSTSAPSTSAPTTTAPTTTAPGMTAPKTTTTAAPTTTAPTTAKAPTTTTTTPAGPLPRQYQHLMGWVDGGKVVSLTFDDGPGPQTGKVLDILERYGITATFCQIGEQIADYPGTEQRIAQAGHTLCNHTWDHDMQLPGKPVAVIDREIQRTQDAIKAATGQEPAYYRAPGGDWGHTDLLRQRLAHFRTLPLAWAVDSEDWQKPGVAQIVDNVLSTVTPGSIILMHDAGGDRSQTLAALPKIIEKLQAQGYTFVALPQDPRR</sequence>
<dbReference type="CDD" id="cd10917">
    <property type="entry name" value="CE4_NodB_like_6s_7s"/>
    <property type="match status" value="1"/>
</dbReference>
<proteinExistence type="predicted"/>
<dbReference type="InterPro" id="IPR002509">
    <property type="entry name" value="NODB_dom"/>
</dbReference>
<dbReference type="GO" id="GO:0005975">
    <property type="term" value="P:carbohydrate metabolic process"/>
    <property type="evidence" value="ECO:0007669"/>
    <property type="project" value="InterPro"/>
</dbReference>
<dbReference type="InterPro" id="IPR050248">
    <property type="entry name" value="Polysacc_deacetylase_ArnD"/>
</dbReference>
<accession>A0A7K1FHB5</accession>
<dbReference type="PANTHER" id="PTHR10587:SF133">
    <property type="entry name" value="CHITIN DEACETYLASE 1-RELATED"/>
    <property type="match status" value="1"/>
</dbReference>
<reference evidence="5 6" key="1">
    <citation type="submission" date="2019-11" db="EMBL/GenBank/DDBJ databases">
        <authorList>
            <person name="Jiang L.-Q."/>
        </authorList>
    </citation>
    <scope>NUCLEOTIDE SEQUENCE [LARGE SCALE GENOMIC DNA]</scope>
    <source>
        <strain evidence="5 6">YIM 132087</strain>
    </source>
</reference>
<dbReference type="EMBL" id="WLYK01000001">
    <property type="protein sequence ID" value="MTD13470.1"/>
    <property type="molecule type" value="Genomic_DNA"/>
</dbReference>
<dbReference type="InterPro" id="IPR011330">
    <property type="entry name" value="Glyco_hydro/deAcase_b/a-brl"/>
</dbReference>
<comment type="caution">
    <text evidence="5">The sequence shown here is derived from an EMBL/GenBank/DDBJ whole genome shotgun (WGS) entry which is preliminary data.</text>
</comment>
<dbReference type="GO" id="GO:0016810">
    <property type="term" value="F:hydrolase activity, acting on carbon-nitrogen (but not peptide) bonds"/>
    <property type="evidence" value="ECO:0007669"/>
    <property type="project" value="InterPro"/>
</dbReference>
<keyword evidence="1" id="KW-0479">Metal-binding</keyword>
<gene>
    <name evidence="5" type="ORF">GIS00_05865</name>
</gene>
<evidence type="ECO:0000256" key="2">
    <source>
        <dbReference type="ARBA" id="ARBA00022801"/>
    </source>
</evidence>
<evidence type="ECO:0000259" key="4">
    <source>
        <dbReference type="PROSITE" id="PS51677"/>
    </source>
</evidence>
<dbReference type="RefSeq" id="WP_154767328.1">
    <property type="nucleotide sequence ID" value="NZ_WLYK01000001.1"/>
</dbReference>
<feature type="region of interest" description="Disordered" evidence="3">
    <location>
        <begin position="40"/>
        <end position="164"/>
    </location>
</feature>
<dbReference type="GO" id="GO:0046872">
    <property type="term" value="F:metal ion binding"/>
    <property type="evidence" value="ECO:0007669"/>
    <property type="project" value="UniProtKB-KW"/>
</dbReference>